<dbReference type="AlphaFoldDB" id="A0A495J3P2"/>
<keyword evidence="2" id="KW-1185">Reference proteome</keyword>
<proteinExistence type="predicted"/>
<gene>
    <name evidence="1" type="ORF">BDD43_2814</name>
</gene>
<organism evidence="1 2">
    <name type="scientific">Mucilaginibacter gracilis</name>
    <dbReference type="NCBI Taxonomy" id="423350"/>
    <lineage>
        <taxon>Bacteria</taxon>
        <taxon>Pseudomonadati</taxon>
        <taxon>Bacteroidota</taxon>
        <taxon>Sphingobacteriia</taxon>
        <taxon>Sphingobacteriales</taxon>
        <taxon>Sphingobacteriaceae</taxon>
        <taxon>Mucilaginibacter</taxon>
    </lineage>
</organism>
<comment type="caution">
    <text evidence="1">The sequence shown here is derived from an EMBL/GenBank/DDBJ whole genome shotgun (WGS) entry which is preliminary data.</text>
</comment>
<evidence type="ECO:0000313" key="2">
    <source>
        <dbReference type="Proteomes" id="UP000268007"/>
    </source>
</evidence>
<dbReference type="RefSeq" id="WP_121198215.1">
    <property type="nucleotide sequence ID" value="NZ_RBKU01000001.1"/>
</dbReference>
<sequence length="94" mass="11207">MINENTNPEDPENKDRDSELIIPKVPFIELGIDVKGLYEKFIKANHNYDYEFHFDSYEEAIEFLFKVTNSATKPFSFNAYNMILNRIVQYKDKF</sequence>
<dbReference type="EMBL" id="RBKU01000001">
    <property type="protein sequence ID" value="RKR82629.1"/>
    <property type="molecule type" value="Genomic_DNA"/>
</dbReference>
<protein>
    <submittedName>
        <fullName evidence="1">Uncharacterized protein</fullName>
    </submittedName>
</protein>
<evidence type="ECO:0000313" key="1">
    <source>
        <dbReference type="EMBL" id="RKR82629.1"/>
    </source>
</evidence>
<accession>A0A495J3P2</accession>
<name>A0A495J3P2_9SPHI</name>
<reference evidence="1 2" key="1">
    <citation type="submission" date="2018-10" db="EMBL/GenBank/DDBJ databases">
        <title>Genomic Encyclopedia of Archaeal and Bacterial Type Strains, Phase II (KMG-II): from individual species to whole genera.</title>
        <authorList>
            <person name="Goeker M."/>
        </authorList>
    </citation>
    <scope>NUCLEOTIDE SEQUENCE [LARGE SCALE GENOMIC DNA]</scope>
    <source>
        <strain evidence="1 2">DSM 18602</strain>
    </source>
</reference>
<dbReference type="Proteomes" id="UP000268007">
    <property type="component" value="Unassembled WGS sequence"/>
</dbReference>